<dbReference type="AlphaFoldDB" id="A0A409XAQ1"/>
<dbReference type="STRING" id="93625.A0A409XAQ1"/>
<reference evidence="1 2" key="1">
    <citation type="journal article" date="2018" name="Evol. Lett.">
        <title>Horizontal gene cluster transfer increased hallucinogenic mushroom diversity.</title>
        <authorList>
            <person name="Reynolds H.T."/>
            <person name="Vijayakumar V."/>
            <person name="Gluck-Thaler E."/>
            <person name="Korotkin H.B."/>
            <person name="Matheny P.B."/>
            <person name="Slot J.C."/>
        </authorList>
    </citation>
    <scope>NUCLEOTIDE SEQUENCE [LARGE SCALE GENOMIC DNA]</scope>
    <source>
        <strain evidence="1 2">2631</strain>
    </source>
</reference>
<protein>
    <recommendedName>
        <fullName evidence="3">Translocon Sec61/SecY plug domain-containing protein</fullName>
    </recommendedName>
</protein>
<dbReference type="GO" id="GO:0015031">
    <property type="term" value="P:protein transport"/>
    <property type="evidence" value="ECO:0007669"/>
    <property type="project" value="InterPro"/>
</dbReference>
<dbReference type="SUPFAM" id="SSF103491">
    <property type="entry name" value="Preprotein translocase SecY subunit"/>
    <property type="match status" value="1"/>
</dbReference>
<name>A0A409XAQ1_PSICY</name>
<comment type="caution">
    <text evidence="1">The sequence shown here is derived from an EMBL/GenBank/DDBJ whole genome shotgun (WGS) entry which is preliminary data.</text>
</comment>
<dbReference type="InterPro" id="IPR002208">
    <property type="entry name" value="SecY/SEC61-alpha"/>
</dbReference>
<accession>A0A409XAQ1</accession>
<dbReference type="PANTHER" id="PTHR10906">
    <property type="entry name" value="SECY/SEC61-ALPHA FAMILY MEMBER"/>
    <property type="match status" value="1"/>
</dbReference>
<evidence type="ECO:0000313" key="1">
    <source>
        <dbReference type="EMBL" id="PPQ87757.1"/>
    </source>
</evidence>
<sequence>FLLVKQSAHDPIFKVRRLYNNFLTRQATVYVHTGLYSQSCDLGAAVFLSIATNIYELIVWKAFSPTTVNIGRGSEFELRKRARCPLPSALHVAQQRLGAPGGVLEGAAPECDAADLDGGHYCGIKILGKSNRFRGQRWTYPSKLHSMPTSNVFIVSQMLSTRFPWNFEILAHSATARNRRDRILHVATANTLKEAVLHPIHTAINIALMLSVCALFSETWIEISGSGEAVMASYREGTMYVELKQVVPMAAALGGTIPGLLSVAADLSGVIGSGTGILMAVTIIYRCEFFLFCSRLCFHLFSLLWREREASQMRTRQLGCCMTKRKGLSHPGSDSTPSLLLLYASAVRRSQ</sequence>
<gene>
    <name evidence="1" type="ORF">CVT25_015002</name>
</gene>
<dbReference type="InterPro" id="IPR023201">
    <property type="entry name" value="SecY_dom_sf"/>
</dbReference>
<evidence type="ECO:0008006" key="3">
    <source>
        <dbReference type="Google" id="ProtNLM"/>
    </source>
</evidence>
<dbReference type="GO" id="GO:0016020">
    <property type="term" value="C:membrane"/>
    <property type="evidence" value="ECO:0007669"/>
    <property type="project" value="InterPro"/>
</dbReference>
<proteinExistence type="predicted"/>
<dbReference type="Proteomes" id="UP000283269">
    <property type="component" value="Unassembled WGS sequence"/>
</dbReference>
<feature type="non-terminal residue" evidence="1">
    <location>
        <position position="1"/>
    </location>
</feature>
<dbReference type="EMBL" id="NHYD01002212">
    <property type="protein sequence ID" value="PPQ87757.1"/>
    <property type="molecule type" value="Genomic_DNA"/>
</dbReference>
<dbReference type="Gene3D" id="1.10.3370.10">
    <property type="entry name" value="SecY subunit domain"/>
    <property type="match status" value="1"/>
</dbReference>
<organism evidence="1 2">
    <name type="scientific">Psilocybe cyanescens</name>
    <dbReference type="NCBI Taxonomy" id="93625"/>
    <lineage>
        <taxon>Eukaryota</taxon>
        <taxon>Fungi</taxon>
        <taxon>Dikarya</taxon>
        <taxon>Basidiomycota</taxon>
        <taxon>Agaricomycotina</taxon>
        <taxon>Agaricomycetes</taxon>
        <taxon>Agaricomycetidae</taxon>
        <taxon>Agaricales</taxon>
        <taxon>Agaricineae</taxon>
        <taxon>Strophariaceae</taxon>
        <taxon>Psilocybe</taxon>
    </lineage>
</organism>
<dbReference type="InParanoid" id="A0A409XAQ1"/>
<keyword evidence="2" id="KW-1185">Reference proteome</keyword>
<evidence type="ECO:0000313" key="2">
    <source>
        <dbReference type="Proteomes" id="UP000283269"/>
    </source>
</evidence>